<dbReference type="PATRIC" id="fig|512565.3.peg.3472"/>
<keyword evidence="3" id="KW-0949">S-adenosyl-L-methionine</keyword>
<dbReference type="InterPro" id="IPR036388">
    <property type="entry name" value="WH-like_DNA-bd_sf"/>
</dbReference>
<dbReference type="AlphaFoldDB" id="I0H6Q7"/>
<dbReference type="SUPFAM" id="SSF53335">
    <property type="entry name" value="S-adenosyl-L-methionine-dependent methyltransferases"/>
    <property type="match status" value="1"/>
</dbReference>
<name>I0H6Q7_ACTM4</name>
<dbReference type="GO" id="GO:0046983">
    <property type="term" value="F:protein dimerization activity"/>
    <property type="evidence" value="ECO:0007669"/>
    <property type="project" value="InterPro"/>
</dbReference>
<dbReference type="Gene3D" id="1.10.287.1350">
    <property type="match status" value="1"/>
</dbReference>
<dbReference type="PANTHER" id="PTHR43712">
    <property type="entry name" value="PUTATIVE (AFU_ORTHOLOGUE AFUA_4G14580)-RELATED"/>
    <property type="match status" value="1"/>
</dbReference>
<dbReference type="GO" id="GO:0008171">
    <property type="term" value="F:O-methyltransferase activity"/>
    <property type="evidence" value="ECO:0007669"/>
    <property type="project" value="InterPro"/>
</dbReference>
<dbReference type="OrthoDB" id="3804952at2"/>
<keyword evidence="1 7" id="KW-0489">Methyltransferase</keyword>
<keyword evidence="2 7" id="KW-0808">Transferase</keyword>
<dbReference type="KEGG" id="ams:AMIS_34740"/>
<dbReference type="Proteomes" id="UP000007882">
    <property type="component" value="Chromosome"/>
</dbReference>
<gene>
    <name evidence="7" type="ordered locus">AMIS_34740</name>
</gene>
<evidence type="ECO:0000256" key="1">
    <source>
        <dbReference type="ARBA" id="ARBA00022603"/>
    </source>
</evidence>
<dbReference type="RefSeq" id="WP_014443588.1">
    <property type="nucleotide sequence ID" value="NC_017093.1"/>
</dbReference>
<protein>
    <submittedName>
        <fullName evidence="7">Putative O-methyltransferase</fullName>
    </submittedName>
</protein>
<dbReference type="PANTHER" id="PTHR43712:SF2">
    <property type="entry name" value="O-METHYLTRANSFERASE CICE"/>
    <property type="match status" value="1"/>
</dbReference>
<evidence type="ECO:0000259" key="6">
    <source>
        <dbReference type="Pfam" id="PF08100"/>
    </source>
</evidence>
<organism evidence="7 8">
    <name type="scientific">Actinoplanes missouriensis (strain ATCC 14538 / DSM 43046 / CBS 188.64 / JCM 3121 / NBRC 102363 / NCIMB 12654 / NRRL B-3342 / UNCC 431)</name>
    <dbReference type="NCBI Taxonomy" id="512565"/>
    <lineage>
        <taxon>Bacteria</taxon>
        <taxon>Bacillati</taxon>
        <taxon>Actinomycetota</taxon>
        <taxon>Actinomycetes</taxon>
        <taxon>Micromonosporales</taxon>
        <taxon>Micromonosporaceae</taxon>
        <taxon>Actinoplanes</taxon>
    </lineage>
</organism>
<dbReference type="STRING" id="512565.AMIS_34740"/>
<sequence length="335" mass="35088">MTEETAWGGGLWAAADLITPMAVRVAATLRLGDHITAGSGTPESLAAATGTHPDTLRRVLDHLVTAGLLTRPEPGVYGLTDLGEQLRDDHPGGIRSWLDMTGAIGRAELSFVDLLHTVRTGEAAYPHRYGRPFWEDVAADPDRAASFDALMGSRLRDDAPAVATGYPWGTLGHLVDVGGGDGTLLIAILAAHPGLRGTVLDLPGPAERARAAIDAAGLNDRADARPGSFFDELPPGAGGYLLSGILHDWDDAGATRILRNCAQAAGGRGRVLVMEDDVADEPSTEGDLRMLCYVNGRERGVTQLGDLAAAAGLVVETVVPAGTRAIVEMRRDTGK</sequence>
<dbReference type="HOGENOM" id="CLU_005533_12_0_11"/>
<dbReference type="Gene3D" id="1.10.10.10">
    <property type="entry name" value="Winged helix-like DNA-binding domain superfamily/Winged helix DNA-binding domain"/>
    <property type="match status" value="1"/>
</dbReference>
<reference evidence="7 8" key="1">
    <citation type="submission" date="2012-02" db="EMBL/GenBank/DDBJ databases">
        <title>Complete genome sequence of Actinoplanes missouriensis 431 (= NBRC 102363).</title>
        <authorList>
            <person name="Ohnishi Y."/>
            <person name="Ishikawa J."/>
            <person name="Sekine M."/>
            <person name="Hosoyama A."/>
            <person name="Harada T."/>
            <person name="Narita H."/>
            <person name="Hata T."/>
            <person name="Konno Y."/>
            <person name="Tutikane K."/>
            <person name="Fujita N."/>
            <person name="Horinouchi S."/>
            <person name="Hayakawa M."/>
        </authorList>
    </citation>
    <scope>NUCLEOTIDE SEQUENCE [LARGE SCALE GENOMIC DNA]</scope>
    <source>
        <strain evidence="8">ATCC 14538 / DSM 43046 / CBS 188.64 / JCM 3121 / NBRC 102363 / NCIMB 12654 / NRRL B-3342 / UNCC 431</strain>
    </source>
</reference>
<dbReference type="EMBL" id="AP012319">
    <property type="protein sequence ID" value="BAL88694.1"/>
    <property type="molecule type" value="Genomic_DNA"/>
</dbReference>
<dbReference type="GO" id="GO:0032259">
    <property type="term" value="P:methylation"/>
    <property type="evidence" value="ECO:0007669"/>
    <property type="project" value="UniProtKB-KW"/>
</dbReference>
<dbReference type="PROSITE" id="PS51683">
    <property type="entry name" value="SAM_OMT_II"/>
    <property type="match status" value="1"/>
</dbReference>
<dbReference type="SUPFAM" id="SSF46785">
    <property type="entry name" value="Winged helix' DNA-binding domain"/>
    <property type="match status" value="1"/>
</dbReference>
<evidence type="ECO:0000256" key="4">
    <source>
        <dbReference type="PIRSR" id="PIRSR005739-1"/>
    </source>
</evidence>
<feature type="active site" description="Proton acceptor" evidence="4">
    <location>
        <position position="247"/>
    </location>
</feature>
<dbReference type="eggNOG" id="COG2890">
    <property type="taxonomic scope" value="Bacteria"/>
</dbReference>
<evidence type="ECO:0000313" key="8">
    <source>
        <dbReference type="Proteomes" id="UP000007882"/>
    </source>
</evidence>
<evidence type="ECO:0000313" key="7">
    <source>
        <dbReference type="EMBL" id="BAL88694.1"/>
    </source>
</evidence>
<evidence type="ECO:0000256" key="3">
    <source>
        <dbReference type="ARBA" id="ARBA00022691"/>
    </source>
</evidence>
<feature type="domain" description="O-methyltransferase dimerisation" evidence="6">
    <location>
        <begin position="17"/>
        <end position="84"/>
    </location>
</feature>
<dbReference type="Pfam" id="PF08100">
    <property type="entry name" value="Dimerisation"/>
    <property type="match status" value="1"/>
</dbReference>
<accession>I0H6Q7</accession>
<dbReference type="PIRSF" id="PIRSF005739">
    <property type="entry name" value="O-mtase"/>
    <property type="match status" value="1"/>
</dbReference>
<keyword evidence="8" id="KW-1185">Reference proteome</keyword>
<evidence type="ECO:0000256" key="2">
    <source>
        <dbReference type="ARBA" id="ARBA00022679"/>
    </source>
</evidence>
<dbReference type="InterPro" id="IPR016461">
    <property type="entry name" value="COMT-like"/>
</dbReference>
<dbReference type="InterPro" id="IPR012967">
    <property type="entry name" value="COMT_dimerisation"/>
</dbReference>
<dbReference type="Gene3D" id="3.40.50.150">
    <property type="entry name" value="Vaccinia Virus protein VP39"/>
    <property type="match status" value="1"/>
</dbReference>
<dbReference type="InterPro" id="IPR036390">
    <property type="entry name" value="WH_DNA-bd_sf"/>
</dbReference>
<dbReference type="InterPro" id="IPR029063">
    <property type="entry name" value="SAM-dependent_MTases_sf"/>
</dbReference>
<dbReference type="InterPro" id="IPR001077">
    <property type="entry name" value="COMT_C"/>
</dbReference>
<feature type="domain" description="O-methyltransferase C-terminal" evidence="5">
    <location>
        <begin position="112"/>
        <end position="312"/>
    </location>
</feature>
<dbReference type="CDD" id="cd02440">
    <property type="entry name" value="AdoMet_MTases"/>
    <property type="match status" value="1"/>
</dbReference>
<evidence type="ECO:0000259" key="5">
    <source>
        <dbReference type="Pfam" id="PF00891"/>
    </source>
</evidence>
<proteinExistence type="predicted"/>
<dbReference type="Pfam" id="PF00891">
    <property type="entry name" value="Methyltransf_2"/>
    <property type="match status" value="1"/>
</dbReference>